<keyword evidence="14" id="KW-0046">Antibiotic resistance</keyword>
<evidence type="ECO:0000256" key="7">
    <source>
        <dbReference type="ARBA" id="ARBA00022692"/>
    </source>
</evidence>
<comment type="similarity">
    <text evidence="3">In the C-terminal section; belongs to the class-II aminoacyl-tRNA synthetase family.</text>
</comment>
<evidence type="ECO:0000256" key="19">
    <source>
        <dbReference type="HAMAP-Rule" id="MF_00252"/>
    </source>
</evidence>
<keyword evidence="9 19" id="KW-0547">Nucleotide-binding</keyword>
<comment type="subcellular location">
    <subcellularLocation>
        <location evidence="1">Cell membrane</location>
        <topology evidence="1">Multi-pass membrane protein</topology>
    </subcellularLocation>
    <subcellularLocation>
        <location evidence="19">Cytoplasm</location>
    </subcellularLocation>
</comment>
<evidence type="ECO:0000256" key="2">
    <source>
        <dbReference type="ARBA" id="ARBA00005270"/>
    </source>
</evidence>
<dbReference type="InterPro" id="IPR004365">
    <property type="entry name" value="NA-bd_OB_tRNA"/>
</dbReference>
<proteinExistence type="inferred from homology"/>
<dbReference type="PANTHER" id="PTHR42918">
    <property type="entry name" value="LYSYL-TRNA SYNTHETASE"/>
    <property type="match status" value="1"/>
</dbReference>
<gene>
    <name evidence="22" type="primary">lysX</name>
    <name evidence="19" type="synonym">lysS</name>
    <name evidence="22" type="ORF">GCM10025862_33330</name>
</gene>
<evidence type="ECO:0000259" key="21">
    <source>
        <dbReference type="PROSITE" id="PS50862"/>
    </source>
</evidence>
<evidence type="ECO:0000256" key="12">
    <source>
        <dbReference type="ARBA" id="ARBA00023098"/>
    </source>
</evidence>
<keyword evidence="12" id="KW-0443">Lipid metabolism</keyword>
<dbReference type="NCBIfam" id="TIGR00499">
    <property type="entry name" value="lysS_bact"/>
    <property type="match status" value="1"/>
</dbReference>
<keyword evidence="5 19" id="KW-0436">Ligase</keyword>
<dbReference type="PRINTS" id="PR00982">
    <property type="entry name" value="TRNASYNTHLYS"/>
</dbReference>
<dbReference type="InterPro" id="IPR031553">
    <property type="entry name" value="tRNA-synt_2_TM"/>
</dbReference>
<evidence type="ECO:0000256" key="9">
    <source>
        <dbReference type="ARBA" id="ARBA00022741"/>
    </source>
</evidence>
<feature type="transmembrane region" description="Helical" evidence="20">
    <location>
        <begin position="126"/>
        <end position="144"/>
    </location>
</feature>
<evidence type="ECO:0000256" key="1">
    <source>
        <dbReference type="ARBA" id="ARBA00004651"/>
    </source>
</evidence>
<evidence type="ECO:0000256" key="15">
    <source>
        <dbReference type="ARBA" id="ARBA00023268"/>
    </source>
</evidence>
<evidence type="ECO:0000256" key="13">
    <source>
        <dbReference type="ARBA" id="ARBA00023146"/>
    </source>
</evidence>
<dbReference type="InterPro" id="IPR006195">
    <property type="entry name" value="aa-tRNA-synth_II"/>
</dbReference>
<keyword evidence="13 19" id="KW-0030">Aminoacyl-tRNA synthetase</keyword>
<feature type="binding site" evidence="19">
    <location>
        <position position="1022"/>
    </location>
    <ligand>
        <name>Mg(2+)</name>
        <dbReference type="ChEBI" id="CHEBI:18420"/>
        <label>2</label>
    </ligand>
</feature>
<dbReference type="InterPro" id="IPR024320">
    <property type="entry name" value="LPG_synthase_C"/>
</dbReference>
<dbReference type="Gene3D" id="3.30.930.10">
    <property type="entry name" value="Bira Bifunctional Protein, Domain 2"/>
    <property type="match status" value="1"/>
</dbReference>
<evidence type="ECO:0000256" key="6">
    <source>
        <dbReference type="ARBA" id="ARBA00022679"/>
    </source>
</evidence>
<accession>A0ABQ6HSH4</accession>
<feature type="domain" description="Aminoacyl-transfer RNA synthetases class-II family profile" evidence="21">
    <location>
        <begin position="783"/>
        <end position="1096"/>
    </location>
</feature>
<evidence type="ECO:0000256" key="20">
    <source>
        <dbReference type="SAM" id="Phobius"/>
    </source>
</evidence>
<evidence type="ECO:0000256" key="16">
    <source>
        <dbReference type="ARBA" id="ARBA00024681"/>
    </source>
</evidence>
<keyword evidence="7 20" id="KW-0812">Transmembrane</keyword>
<keyword evidence="6" id="KW-0808">Transferase</keyword>
<feature type="binding site" evidence="19">
    <location>
        <position position="1022"/>
    </location>
    <ligand>
        <name>Mg(2+)</name>
        <dbReference type="ChEBI" id="CHEBI:18420"/>
        <label>1</label>
    </ligand>
</feature>
<evidence type="ECO:0000256" key="5">
    <source>
        <dbReference type="ARBA" id="ARBA00022598"/>
    </source>
</evidence>
<comment type="subunit">
    <text evidence="19">Homodimer.</text>
</comment>
<evidence type="ECO:0000256" key="4">
    <source>
        <dbReference type="ARBA" id="ARBA00022475"/>
    </source>
</evidence>
<evidence type="ECO:0000313" key="22">
    <source>
        <dbReference type="EMBL" id="GMA21312.1"/>
    </source>
</evidence>
<keyword evidence="8 19" id="KW-0479">Metal-binding</keyword>
<dbReference type="Proteomes" id="UP001157109">
    <property type="component" value="Unassembled WGS sequence"/>
</dbReference>
<feature type="transmembrane region" description="Helical" evidence="20">
    <location>
        <begin position="72"/>
        <end position="92"/>
    </location>
</feature>
<keyword evidence="19" id="KW-0963">Cytoplasm</keyword>
<keyword evidence="23" id="KW-1185">Reference proteome</keyword>
<dbReference type="NCBIfam" id="NF001756">
    <property type="entry name" value="PRK00484.1"/>
    <property type="match status" value="1"/>
</dbReference>
<evidence type="ECO:0000256" key="3">
    <source>
        <dbReference type="ARBA" id="ARBA00009968"/>
    </source>
</evidence>
<evidence type="ECO:0000256" key="14">
    <source>
        <dbReference type="ARBA" id="ARBA00023251"/>
    </source>
</evidence>
<dbReference type="InterPro" id="IPR044136">
    <property type="entry name" value="Lys-tRNA-ligase_II_N"/>
</dbReference>
<keyword evidence="19" id="KW-0648">Protein biosynthesis</keyword>
<keyword evidence="10 19" id="KW-0067">ATP-binding</keyword>
<dbReference type="InterPro" id="IPR012340">
    <property type="entry name" value="NA-bd_OB-fold"/>
</dbReference>
<dbReference type="Pfam" id="PF16995">
    <property type="entry name" value="tRNA-synt_2_TM"/>
    <property type="match status" value="1"/>
</dbReference>
<name>A0ABQ6HSH4_9MICO</name>
<comment type="catalytic activity">
    <reaction evidence="18 19">
        <text>tRNA(Lys) + L-lysine + ATP = L-lysyl-tRNA(Lys) + AMP + diphosphate</text>
        <dbReference type="Rhea" id="RHEA:20792"/>
        <dbReference type="Rhea" id="RHEA-COMP:9696"/>
        <dbReference type="Rhea" id="RHEA-COMP:9697"/>
        <dbReference type="ChEBI" id="CHEBI:30616"/>
        <dbReference type="ChEBI" id="CHEBI:32551"/>
        <dbReference type="ChEBI" id="CHEBI:33019"/>
        <dbReference type="ChEBI" id="CHEBI:78442"/>
        <dbReference type="ChEBI" id="CHEBI:78529"/>
        <dbReference type="ChEBI" id="CHEBI:456215"/>
        <dbReference type="EC" id="6.1.1.6"/>
    </reaction>
</comment>
<evidence type="ECO:0000256" key="8">
    <source>
        <dbReference type="ARBA" id="ARBA00022723"/>
    </source>
</evidence>
<evidence type="ECO:0000256" key="10">
    <source>
        <dbReference type="ARBA" id="ARBA00022840"/>
    </source>
</evidence>
<dbReference type="HAMAP" id="MF_00252">
    <property type="entry name" value="Lys_tRNA_synth_class2"/>
    <property type="match status" value="1"/>
</dbReference>
<dbReference type="Pfam" id="PF00152">
    <property type="entry name" value="tRNA-synt_2"/>
    <property type="match status" value="1"/>
</dbReference>
<comment type="catalytic activity">
    <reaction evidence="17">
        <text>L-lysyl-tRNA(Lys) + a 1,2-diacyl-sn-glycero-3-phospho-(1'-sn-glycerol) = a 1,2-diacyl-sn-glycero-3-phospho-1'-(3'-O-L-lysyl)-sn-glycerol + tRNA(Lys)</text>
        <dbReference type="Rhea" id="RHEA:10668"/>
        <dbReference type="Rhea" id="RHEA-COMP:9696"/>
        <dbReference type="Rhea" id="RHEA-COMP:9697"/>
        <dbReference type="ChEBI" id="CHEBI:64716"/>
        <dbReference type="ChEBI" id="CHEBI:75792"/>
        <dbReference type="ChEBI" id="CHEBI:78442"/>
        <dbReference type="ChEBI" id="CHEBI:78529"/>
        <dbReference type="EC" id="2.3.2.3"/>
    </reaction>
</comment>
<dbReference type="PROSITE" id="PS50862">
    <property type="entry name" value="AA_TRNA_LIGASE_II"/>
    <property type="match status" value="1"/>
</dbReference>
<dbReference type="InterPro" id="IPR004364">
    <property type="entry name" value="Aa-tRNA-synt_II"/>
</dbReference>
<dbReference type="PANTHER" id="PTHR42918:SF15">
    <property type="entry name" value="LYSINE--TRNA LIGASE, CHLOROPLASTIC_MITOCHONDRIAL"/>
    <property type="match status" value="1"/>
</dbReference>
<reference evidence="23" key="1">
    <citation type="journal article" date="2019" name="Int. J. Syst. Evol. Microbiol.">
        <title>The Global Catalogue of Microorganisms (GCM) 10K type strain sequencing project: providing services to taxonomists for standard genome sequencing and annotation.</title>
        <authorList>
            <consortium name="The Broad Institute Genomics Platform"/>
            <consortium name="The Broad Institute Genome Sequencing Center for Infectious Disease"/>
            <person name="Wu L."/>
            <person name="Ma J."/>
        </authorList>
    </citation>
    <scope>NUCLEOTIDE SEQUENCE [LARGE SCALE GENOMIC DNA]</scope>
    <source>
        <strain evidence="23">NBRC 105830</strain>
    </source>
</reference>
<organism evidence="22 23">
    <name type="scientific">Arsenicicoccus piscis</name>
    <dbReference type="NCBI Taxonomy" id="673954"/>
    <lineage>
        <taxon>Bacteria</taxon>
        <taxon>Bacillati</taxon>
        <taxon>Actinomycetota</taxon>
        <taxon>Actinomycetes</taxon>
        <taxon>Micrococcales</taxon>
        <taxon>Intrasporangiaceae</taxon>
        <taxon>Arsenicicoccus</taxon>
    </lineage>
</organism>
<keyword evidence="4" id="KW-1003">Cell membrane</keyword>
<dbReference type="Pfam" id="PF09924">
    <property type="entry name" value="LPG_synthase_C"/>
    <property type="match status" value="1"/>
</dbReference>
<comment type="caution">
    <text evidence="22">The sequence shown here is derived from an EMBL/GenBank/DDBJ whole genome shotgun (WGS) entry which is preliminary data.</text>
</comment>
<dbReference type="SUPFAM" id="SSF55681">
    <property type="entry name" value="Class II aaRS and biotin synthetases"/>
    <property type="match status" value="1"/>
</dbReference>
<feature type="transmembrane region" description="Helical" evidence="20">
    <location>
        <begin position="99"/>
        <end position="114"/>
    </location>
</feature>
<keyword evidence="15" id="KW-0511">Multifunctional enzyme</keyword>
<keyword evidence="19" id="KW-0460">Magnesium</keyword>
<dbReference type="EMBL" id="BSUJ01000001">
    <property type="protein sequence ID" value="GMA21312.1"/>
    <property type="molecule type" value="Genomic_DNA"/>
</dbReference>
<dbReference type="SUPFAM" id="SSF50249">
    <property type="entry name" value="Nucleic acid-binding proteins"/>
    <property type="match status" value="1"/>
</dbReference>
<feature type="transmembrane region" description="Helical" evidence="20">
    <location>
        <begin position="27"/>
        <end position="52"/>
    </location>
</feature>
<dbReference type="InterPro" id="IPR045864">
    <property type="entry name" value="aa-tRNA-synth_II/BPL/LPL"/>
</dbReference>
<dbReference type="InterPro" id="IPR018149">
    <property type="entry name" value="Lys-tRNA-synth_II_C"/>
</dbReference>
<feature type="binding site" evidence="19">
    <location>
        <position position="1015"/>
    </location>
    <ligand>
        <name>Mg(2+)</name>
        <dbReference type="ChEBI" id="CHEBI:18420"/>
        <label>1</label>
    </ligand>
</feature>
<protein>
    <recommendedName>
        <fullName evidence="19">Lysine--tRNA ligase</fullName>
        <ecNumber evidence="19">6.1.1.6</ecNumber>
    </recommendedName>
    <alternativeName>
        <fullName evidence="19">Lysyl-tRNA synthetase</fullName>
        <shortName evidence="19">LysRS</shortName>
    </alternativeName>
</protein>
<comment type="function">
    <text evidence="16">Catalyzes the production of L-lysyl-tRNA(Lys)transfer and the transfer of a lysyl group from L-lysyl-tRNA(Lys) to membrane-bound phosphatidylglycerol (PG), which produces lysylphosphatidylglycerol (LPG), one of the components of the bacterial membrane with a positive net charge. LPG synthesis contributes to the resistance to cationic antimicrobial peptides (CAMPs) and likely protects M.tuberculosis against the CAMPs produced by competiting microorganisms (bacteriocins). In fact, the modification of anionic phosphatidylglycerol with positively charged L-lysine results in repulsion of the peptides.</text>
</comment>
<keyword evidence="20" id="KW-0472">Membrane</keyword>
<dbReference type="EC" id="6.1.1.6" evidence="19"/>
<feature type="transmembrane region" description="Helical" evidence="20">
    <location>
        <begin position="156"/>
        <end position="178"/>
    </location>
</feature>
<dbReference type="Gene3D" id="2.40.50.140">
    <property type="entry name" value="Nucleic acid-binding proteins"/>
    <property type="match status" value="1"/>
</dbReference>
<comment type="similarity">
    <text evidence="2">In the N-terminal section; belongs to the LPG synthetase family.</text>
</comment>
<dbReference type="Pfam" id="PF01336">
    <property type="entry name" value="tRNA_anti-codon"/>
    <property type="match status" value="1"/>
</dbReference>
<evidence type="ECO:0000256" key="17">
    <source>
        <dbReference type="ARBA" id="ARBA00047540"/>
    </source>
</evidence>
<dbReference type="CDD" id="cd04322">
    <property type="entry name" value="LysRS_N"/>
    <property type="match status" value="1"/>
</dbReference>
<dbReference type="NCBIfam" id="NF002821">
    <property type="entry name" value="PRK02983.1"/>
    <property type="match status" value="1"/>
</dbReference>
<keyword evidence="11 20" id="KW-1133">Transmembrane helix</keyword>
<comment type="cofactor">
    <cofactor evidence="19">
        <name>Mg(2+)</name>
        <dbReference type="ChEBI" id="CHEBI:18420"/>
    </cofactor>
    <text evidence="19">Binds 3 Mg(2+) ions per subunit.</text>
</comment>
<evidence type="ECO:0000256" key="11">
    <source>
        <dbReference type="ARBA" id="ARBA00022989"/>
    </source>
</evidence>
<evidence type="ECO:0000313" key="23">
    <source>
        <dbReference type="Proteomes" id="UP001157109"/>
    </source>
</evidence>
<dbReference type="RefSeq" id="WP_241441576.1">
    <property type="nucleotide sequence ID" value="NZ_BSUJ01000001.1"/>
</dbReference>
<comment type="similarity">
    <text evidence="19">Belongs to the class-II aminoacyl-tRNA synthetase family.</text>
</comment>
<evidence type="ECO:0000256" key="18">
    <source>
        <dbReference type="ARBA" id="ARBA00048573"/>
    </source>
</evidence>
<sequence length="1103" mass="119796">MSTATRPATEALTAEPRHALPAGPTGLVARVPGLIAGIVGTLSLVTAVGYLWPQLRAQVETPGSLLETFSIYYADIQPNLGWATVLLLVAAALAVRKRIAWWLVLVYTGFYLVLDVESLRIGDNQAIGSAIAHLLMLALLLFGYRAFTARVRQGAFVTALTTLVVGLAVAVLLGWGLVELAPGTTQAPDRLAWSVGEIVGLGFGDADPYDGEPPGWVIQTLSLLSTGALVGAVAVLLRSRRGAVGQSAHDEAALRILIDRFGQDDSLAYFATRRDKSVVFSPDGLAAVAYRVEAGVCVASGDPIGDRASWDGAIRAWLAGGERYGWTPAVVGASKAGATAYHRRGMRVLDLGDEAVIETADFSLRGPAMTPVRQAVTRATRAGVRVVISRHEDLPAEELRRLGELADRWRGEEDERGFSMALGRWNDPEDARCLLVQAVVDGPDGPDGPGDSPVTVGLLSFVPWGATGVSLDVMRRSPEAPNGTFELMVSELCRAGDDLGVRRVSLNFAMFRSAFEEGAEIGAGPVLRLWRGLLLFLSRWWQLESLYKSNVRYHPHWVDRYICFPDTRRLPQIGVAVGIAEGFLRRSRPRWDFRGATGEVASNAPSLASLEEVEAAPRPLPEQVRVRVAKAEDLAARGIDPWPVAVRPSSTIADAVDLPAGSTVSVAGRLLALRDFGGVVFGTLRDWSGDVQVVFERDRLGADSLAELARSVDLGDLLGVSGTMGTSRRGETSVLAQQWRVEAKCLHPMPDKRRGIADPEARVRQRYLDIAVNPQMRARLQARSAVLTSLRSTLGEHGFLEVETPILQTIHGGANARPFQTHINAYDLDLYLRIAPELYPKRLCVGGMDRVFELGRTFRNEGVDFSHNPEFTILEAYEAHGDYRSMMDLTRELIQRAALAANGSCVVNDPDGNPVDISGEWPVKTLFGAVSEALEARGGHAVSVESSLEELREQCDLVGVPWQKVWDAGAVALEMYEHLVEETTTRPTFYTDFPLSVSPLTRSHRSVPGVTERWDLVAWGVELGTAYSELTDPIEQRRRLTAQSEEAAGGDPEAMELDEEFLTALEYGMPPTGGLGIGVDRVVMLITGASIRETLPFPMTRPR</sequence>
<dbReference type="InterPro" id="IPR002313">
    <property type="entry name" value="Lys-tRNA-ligase_II"/>
</dbReference>